<dbReference type="PRINTS" id="PR00124">
    <property type="entry name" value="ATPASEC"/>
</dbReference>
<dbReference type="PROSITE" id="PS00605">
    <property type="entry name" value="ATPASE_C"/>
    <property type="match status" value="1"/>
</dbReference>
<dbReference type="PANTHER" id="PTHR10031:SF0">
    <property type="entry name" value="ATPASE PROTEIN 9"/>
    <property type="match status" value="1"/>
</dbReference>
<evidence type="ECO:0000256" key="8">
    <source>
        <dbReference type="ARBA" id="ARBA00023065"/>
    </source>
</evidence>
<comment type="similarity">
    <text evidence="2 12">Belongs to the ATPase C chain family.</text>
</comment>
<feature type="site" description="Reversibly protonated during proton transport" evidence="12">
    <location>
        <position position="64"/>
    </location>
</feature>
<dbReference type="GO" id="GO:0008289">
    <property type="term" value="F:lipid binding"/>
    <property type="evidence" value="ECO:0007669"/>
    <property type="project" value="UniProtKB-KW"/>
</dbReference>
<evidence type="ECO:0000256" key="11">
    <source>
        <dbReference type="ARBA" id="ARBA00023310"/>
    </source>
</evidence>
<evidence type="ECO:0000256" key="7">
    <source>
        <dbReference type="ARBA" id="ARBA00022989"/>
    </source>
</evidence>
<feature type="transmembrane region" description="Helical" evidence="12">
    <location>
        <begin position="12"/>
        <end position="33"/>
    </location>
</feature>
<evidence type="ECO:0000256" key="1">
    <source>
        <dbReference type="ARBA" id="ARBA00004141"/>
    </source>
</evidence>
<comment type="function">
    <text evidence="12">F(1)F(0) ATP synthase produces ATP from ADP in the presence of a proton or sodium gradient. F-type ATPases consist of two structural domains, F(1) containing the extramembraneous catalytic core and F(0) containing the membrane proton channel, linked together by a central stalk and a peripheral stalk. During catalysis, ATP synthesis in the catalytic domain of F(1) is coupled via a rotary mechanism of the central stalk subunits to proton translocation.</text>
</comment>
<evidence type="ECO:0000256" key="9">
    <source>
        <dbReference type="ARBA" id="ARBA00023121"/>
    </source>
</evidence>
<evidence type="ECO:0000313" key="14">
    <source>
        <dbReference type="EMBL" id="KRQ87740.1"/>
    </source>
</evidence>
<feature type="domain" description="V-ATPase proteolipid subunit C-like" evidence="13">
    <location>
        <begin position="15"/>
        <end position="77"/>
    </location>
</feature>
<dbReference type="GO" id="GO:0046933">
    <property type="term" value="F:proton-transporting ATP synthase activity, rotational mechanism"/>
    <property type="evidence" value="ECO:0007669"/>
    <property type="project" value="UniProtKB-UniRule"/>
</dbReference>
<keyword evidence="4 12" id="KW-0138">CF(0)</keyword>
<dbReference type="PATRIC" id="fig|908809.3.peg.546"/>
<proteinExistence type="inferred from homology"/>
<keyword evidence="12" id="KW-1003">Cell membrane</keyword>
<dbReference type="AlphaFoldDB" id="A0A0R3K335"/>
<evidence type="ECO:0000256" key="10">
    <source>
        <dbReference type="ARBA" id="ARBA00023136"/>
    </source>
</evidence>
<dbReference type="CDD" id="cd18184">
    <property type="entry name" value="ATP-synt_Fo_c_NaATPase"/>
    <property type="match status" value="1"/>
</dbReference>
<protein>
    <recommendedName>
        <fullName evidence="12">ATP synthase subunit c</fullName>
    </recommendedName>
    <alternativeName>
        <fullName evidence="12">ATP synthase F(0) sector subunit c</fullName>
    </alternativeName>
    <alternativeName>
        <fullName evidence="12">F-type ATPase subunit c</fullName>
        <shortName evidence="12">F-ATPase subunit c</shortName>
    </alternativeName>
    <alternativeName>
        <fullName evidence="12">Lipid-binding protein</fullName>
    </alternativeName>
</protein>
<name>A0A0R3K335_CALMK</name>
<keyword evidence="11 12" id="KW-0066">ATP synthesis</keyword>
<comment type="function">
    <text evidence="12">Key component of the F(0) channel; it plays a direct role in translocation across the membrane. A homomeric c-ring of between 10-14 subunits forms the central stalk rotor element with the F(1) delta and epsilon subunits.</text>
</comment>
<evidence type="ECO:0000256" key="5">
    <source>
        <dbReference type="ARBA" id="ARBA00022692"/>
    </source>
</evidence>
<dbReference type="InterPro" id="IPR002379">
    <property type="entry name" value="ATPase_proteolipid_c-like_dom"/>
</dbReference>
<evidence type="ECO:0000256" key="6">
    <source>
        <dbReference type="ARBA" id="ARBA00022781"/>
    </source>
</evidence>
<comment type="caution">
    <text evidence="14">The sequence shown here is derived from an EMBL/GenBank/DDBJ whole genome shotgun (WGS) entry which is preliminary data.</text>
</comment>
<evidence type="ECO:0000256" key="2">
    <source>
        <dbReference type="ARBA" id="ARBA00006704"/>
    </source>
</evidence>
<dbReference type="GO" id="GO:0033177">
    <property type="term" value="C:proton-transporting two-sector ATPase complex, proton-transporting domain"/>
    <property type="evidence" value="ECO:0007669"/>
    <property type="project" value="InterPro"/>
</dbReference>
<dbReference type="InterPro" id="IPR000454">
    <property type="entry name" value="ATP_synth_F0_csu"/>
</dbReference>
<keyword evidence="7 12" id="KW-1133">Transmembrane helix</keyword>
<dbReference type="Pfam" id="PF00137">
    <property type="entry name" value="ATP-synt_C"/>
    <property type="match status" value="1"/>
</dbReference>
<dbReference type="EMBL" id="LKHP01000002">
    <property type="protein sequence ID" value="KRQ87740.1"/>
    <property type="molecule type" value="Genomic_DNA"/>
</dbReference>
<organism evidence="14 15">
    <name type="scientific">Caloramator mitchellensis</name>
    <dbReference type="NCBI Taxonomy" id="908809"/>
    <lineage>
        <taxon>Bacteria</taxon>
        <taxon>Bacillati</taxon>
        <taxon>Bacillota</taxon>
        <taxon>Clostridia</taxon>
        <taxon>Eubacteriales</taxon>
        <taxon>Clostridiaceae</taxon>
        <taxon>Caloramator</taxon>
    </lineage>
</organism>
<dbReference type="GO" id="GO:0005886">
    <property type="term" value="C:plasma membrane"/>
    <property type="evidence" value="ECO:0007669"/>
    <property type="project" value="UniProtKB-SubCell"/>
</dbReference>
<reference evidence="14 15" key="1">
    <citation type="submission" date="2015-09" db="EMBL/GenBank/DDBJ databases">
        <title>Draft genome sequence of a Caloramator mitchellensis, a moderate thermophile from the Great Artesian Basin of Australia.</title>
        <authorList>
            <person name="Patel B.K."/>
        </authorList>
    </citation>
    <scope>NUCLEOTIDE SEQUENCE [LARGE SCALE GENOMIC DNA]</scope>
    <source>
        <strain evidence="14 15">VF08</strain>
    </source>
</reference>
<evidence type="ECO:0000256" key="12">
    <source>
        <dbReference type="HAMAP-Rule" id="MF_01396"/>
    </source>
</evidence>
<accession>A0A0R3K335</accession>
<dbReference type="HAMAP" id="MF_01396">
    <property type="entry name" value="ATP_synth_c_bact"/>
    <property type="match status" value="1"/>
</dbReference>
<keyword evidence="10 12" id="KW-0472">Membrane</keyword>
<dbReference type="SUPFAM" id="SSF81333">
    <property type="entry name" value="F1F0 ATP synthase subunit C"/>
    <property type="match status" value="1"/>
</dbReference>
<dbReference type="NCBIfam" id="TIGR01260">
    <property type="entry name" value="ATP_synt_c"/>
    <property type="match status" value="1"/>
</dbReference>
<sequence>MAIDTKSLIMGLIAIGAGIAALTGFGAGIGTGIATGKAVEAVSRQPEAKNDIISTLIIGSAFSEATAIYGLLVAIILLFVFAK</sequence>
<keyword evidence="15" id="KW-1185">Reference proteome</keyword>
<dbReference type="Gene3D" id="1.20.120.610">
    <property type="entry name" value="lithium bound rotor ring of v- atpase"/>
    <property type="match status" value="1"/>
</dbReference>
<keyword evidence="8 12" id="KW-0406">Ion transport</keyword>
<evidence type="ECO:0000259" key="13">
    <source>
        <dbReference type="Pfam" id="PF00137"/>
    </source>
</evidence>
<dbReference type="STRING" id="908809.ABG79_00545"/>
<dbReference type="GO" id="GO:0045259">
    <property type="term" value="C:proton-transporting ATP synthase complex"/>
    <property type="evidence" value="ECO:0007669"/>
    <property type="project" value="UniProtKB-KW"/>
</dbReference>
<dbReference type="Proteomes" id="UP000052015">
    <property type="component" value="Unassembled WGS sequence"/>
</dbReference>
<dbReference type="InterPro" id="IPR005953">
    <property type="entry name" value="ATP_synth_csu_bac/chlpt"/>
</dbReference>
<keyword evidence="5 12" id="KW-0812">Transmembrane</keyword>
<dbReference type="InterPro" id="IPR020537">
    <property type="entry name" value="ATP_synth_F0_csu_DDCD_BS"/>
</dbReference>
<feature type="transmembrane region" description="Helical" evidence="12">
    <location>
        <begin position="53"/>
        <end position="81"/>
    </location>
</feature>
<keyword evidence="3 12" id="KW-0813">Transport</keyword>
<dbReference type="PANTHER" id="PTHR10031">
    <property type="entry name" value="ATP SYNTHASE LIPID-BINDING PROTEIN, MITOCHONDRIAL"/>
    <property type="match status" value="1"/>
</dbReference>
<dbReference type="RefSeq" id="WP_423230083.1">
    <property type="nucleotide sequence ID" value="NZ_LKHP01000002.1"/>
</dbReference>
<dbReference type="InterPro" id="IPR035921">
    <property type="entry name" value="F/V-ATP_Csub_sf"/>
</dbReference>
<gene>
    <name evidence="14" type="primary">atpE_1</name>
    <name evidence="12" type="synonym">atpE</name>
    <name evidence="14" type="ORF">ABG79_00545</name>
</gene>
<evidence type="ECO:0000256" key="4">
    <source>
        <dbReference type="ARBA" id="ARBA00022547"/>
    </source>
</evidence>
<comment type="subcellular location">
    <subcellularLocation>
        <location evidence="12">Cell membrane</location>
        <topology evidence="12">Multi-pass membrane protein</topology>
    </subcellularLocation>
    <subcellularLocation>
        <location evidence="1">Membrane</location>
        <topology evidence="1">Multi-pass membrane protein</topology>
    </subcellularLocation>
</comment>
<evidence type="ECO:0000313" key="15">
    <source>
        <dbReference type="Proteomes" id="UP000052015"/>
    </source>
</evidence>
<evidence type="ECO:0000256" key="3">
    <source>
        <dbReference type="ARBA" id="ARBA00022448"/>
    </source>
</evidence>
<keyword evidence="9 12" id="KW-0446">Lipid-binding</keyword>
<keyword evidence="6 12" id="KW-0375">Hydrogen ion transport</keyword>